<gene>
    <name evidence="1" type="ORF">EZS27_007852</name>
</gene>
<dbReference type="AlphaFoldDB" id="A0A5J4SET0"/>
<name>A0A5J4SET0_9ZZZZ</name>
<dbReference type="Gene3D" id="3.40.50.720">
    <property type="entry name" value="NAD(P)-binding Rossmann-like Domain"/>
    <property type="match status" value="1"/>
</dbReference>
<proteinExistence type="predicted"/>
<dbReference type="InterPro" id="IPR036291">
    <property type="entry name" value="NAD(P)-bd_dom_sf"/>
</dbReference>
<dbReference type="EMBL" id="SNRY01000213">
    <property type="protein sequence ID" value="KAA6344537.1"/>
    <property type="molecule type" value="Genomic_DNA"/>
</dbReference>
<organism evidence="1">
    <name type="scientific">termite gut metagenome</name>
    <dbReference type="NCBI Taxonomy" id="433724"/>
    <lineage>
        <taxon>unclassified sequences</taxon>
        <taxon>metagenomes</taxon>
        <taxon>organismal metagenomes</taxon>
    </lineage>
</organism>
<comment type="caution">
    <text evidence="1">The sequence shown here is derived from an EMBL/GenBank/DDBJ whole genome shotgun (WGS) entry which is preliminary data.</text>
</comment>
<sequence>MKTTLIIGAFAGIQKATAILLNEEGYNVYAAARKVERITDLRETGIHVLVMMNVTSNLSCSLK</sequence>
<dbReference type="SUPFAM" id="SSF51735">
    <property type="entry name" value="NAD(P)-binding Rossmann-fold domains"/>
    <property type="match status" value="1"/>
</dbReference>
<accession>A0A5J4SET0</accession>
<protein>
    <submittedName>
        <fullName evidence="1">Uncharacterized protein</fullName>
    </submittedName>
</protein>
<evidence type="ECO:0000313" key="1">
    <source>
        <dbReference type="EMBL" id="KAA6344537.1"/>
    </source>
</evidence>
<reference evidence="1" key="1">
    <citation type="submission" date="2019-03" db="EMBL/GenBank/DDBJ databases">
        <title>Single cell metagenomics reveals metabolic interactions within the superorganism composed of flagellate Streblomastix strix and complex community of Bacteroidetes bacteria on its surface.</title>
        <authorList>
            <person name="Treitli S.C."/>
            <person name="Kolisko M."/>
            <person name="Husnik F."/>
            <person name="Keeling P."/>
            <person name="Hampl V."/>
        </authorList>
    </citation>
    <scope>NUCLEOTIDE SEQUENCE</scope>
    <source>
        <strain evidence="1">STM</strain>
    </source>
</reference>